<evidence type="ECO:0008006" key="3">
    <source>
        <dbReference type="Google" id="ProtNLM"/>
    </source>
</evidence>
<sequence>MNGKKLGELLLHGDVLTKRQLNKAIAMQQAGDARKLGEILVELGYITVDDITDVMMQQASKAQEVVEKGKRDFVLQQQILKTKSKPKTVAPKPAAPRPVMKEEPIDISEDAIMKTKFKLDLKTIIAAAVGISSLVGMWYALQADIQEAKELPKIGNIYNQEYPSRPEGYNWPRSYEQYKDQVGQLQEDMDEVYDKLDEYEEAIEELEKTVTELRVQVANKRDK</sequence>
<gene>
    <name evidence="2" type="ORF">METZ01_LOCUS345482</name>
</gene>
<protein>
    <recommendedName>
        <fullName evidence="3">Type II secretion system protein GspE N-terminal domain-containing protein</fullName>
    </recommendedName>
</protein>
<name>A0A382R6H7_9ZZZZ</name>
<evidence type="ECO:0000256" key="1">
    <source>
        <dbReference type="SAM" id="Coils"/>
    </source>
</evidence>
<dbReference type="SUPFAM" id="SSF160246">
    <property type="entry name" value="EspE N-terminal domain-like"/>
    <property type="match status" value="1"/>
</dbReference>
<dbReference type="EMBL" id="UINC01119073">
    <property type="protein sequence ID" value="SVC92628.1"/>
    <property type="molecule type" value="Genomic_DNA"/>
</dbReference>
<accession>A0A382R6H7</accession>
<feature type="coiled-coil region" evidence="1">
    <location>
        <begin position="175"/>
        <end position="223"/>
    </location>
</feature>
<dbReference type="InterPro" id="IPR037257">
    <property type="entry name" value="T2SS_E_N_sf"/>
</dbReference>
<organism evidence="2">
    <name type="scientific">marine metagenome</name>
    <dbReference type="NCBI Taxonomy" id="408172"/>
    <lineage>
        <taxon>unclassified sequences</taxon>
        <taxon>metagenomes</taxon>
        <taxon>ecological metagenomes</taxon>
    </lineage>
</organism>
<proteinExistence type="predicted"/>
<reference evidence="2" key="1">
    <citation type="submission" date="2018-05" db="EMBL/GenBank/DDBJ databases">
        <authorList>
            <person name="Lanie J.A."/>
            <person name="Ng W.-L."/>
            <person name="Kazmierczak K.M."/>
            <person name="Andrzejewski T.M."/>
            <person name="Davidsen T.M."/>
            <person name="Wayne K.J."/>
            <person name="Tettelin H."/>
            <person name="Glass J.I."/>
            <person name="Rusch D."/>
            <person name="Podicherti R."/>
            <person name="Tsui H.-C.T."/>
            <person name="Winkler M.E."/>
        </authorList>
    </citation>
    <scope>NUCLEOTIDE SEQUENCE</scope>
</reference>
<dbReference type="AlphaFoldDB" id="A0A382R6H7"/>
<evidence type="ECO:0000313" key="2">
    <source>
        <dbReference type="EMBL" id="SVC92628.1"/>
    </source>
</evidence>
<keyword evidence="1" id="KW-0175">Coiled coil</keyword>